<keyword evidence="1" id="KW-0812">Transmembrane</keyword>
<evidence type="ECO:0000256" key="1">
    <source>
        <dbReference type="SAM" id="Phobius"/>
    </source>
</evidence>
<organism evidence="2">
    <name type="scientific">Wobbly possum disease virus</name>
    <dbReference type="NCBI Taxonomy" id="1118369"/>
    <lineage>
        <taxon>Viruses</taxon>
        <taxon>Riboviria</taxon>
        <taxon>Orthornavirae</taxon>
        <taxon>Pisuviricota</taxon>
        <taxon>Pisoniviricetes</taxon>
        <taxon>Nidovirales</taxon>
        <taxon>Arnidovirineae</taxon>
        <taxon>Arteriviridae</taxon>
        <taxon>Zealarterivirinae</taxon>
        <taxon>Kappaarterivirus</taxon>
        <taxon>Kappaarterivirus wobum</taxon>
    </lineage>
</organism>
<keyword evidence="1" id="KW-0472">Membrane</keyword>
<gene>
    <name evidence="2" type="primary">GP3</name>
</gene>
<name>A0A6M3Q8Q1_9NIDO</name>
<evidence type="ECO:0000313" key="2">
    <source>
        <dbReference type="EMBL" id="QJC19020.1"/>
    </source>
</evidence>
<reference evidence="2" key="1">
    <citation type="submission" date="2019-09" db="EMBL/GenBank/DDBJ databases">
        <title>Novel arteriviruses associated with neurological disease in Australian brushtail possums (Trichosurus Vulpecula), Australia.</title>
        <authorList>
            <person name="Wang J."/>
            <person name="Reid T."/>
            <person name="Chen H."/>
            <person name="Bergfeld J."/>
            <person name="Mileto P."/>
            <person name="Philips A."/>
            <person name="Thompson A."/>
            <person name="Dunowska M."/>
            <person name="Perrot M."/>
            <person name="Halpin K."/>
            <person name="Eagles D."/>
            <person name="Drew T."/>
        </authorList>
    </citation>
    <scope>NUCLEOTIDE SEQUENCE</scope>
    <source>
        <strain evidence="2">Geilston Bay 2019/1811</strain>
    </source>
</reference>
<dbReference type="EMBL" id="MN508190">
    <property type="protein sequence ID" value="QJC19020.1"/>
    <property type="molecule type" value="Genomic_RNA"/>
</dbReference>
<keyword evidence="1" id="KW-1133">Transmembrane helix</keyword>
<proteinExistence type="predicted"/>
<sequence length="216" mass="23872">MVRAAVCWHCALTFLFGLLVHDVLAYNDSCVSATTISVDTLCNVTLNYPAFMMTAPHEDLVYQYLEQDYVNVSRLNRSSGNACLVDAYNTARTLALDNDTVHVSFTGHTFIIFKHNCSFQNVTVCLRGVEHQVSTASNITLYRSTGVACAHNHTRYTDFFISIANSTYVSGINGYLVICGFYIPMVSIFALGLSGVLAVYAELRLLLNGALRQLQN</sequence>
<protein>
    <submittedName>
        <fullName evidence="2">Glycoprotein 3</fullName>
    </submittedName>
</protein>
<feature type="transmembrane region" description="Helical" evidence="1">
    <location>
        <begin position="181"/>
        <end position="203"/>
    </location>
</feature>
<accession>A0A6M3Q8Q1</accession>